<evidence type="ECO:0000256" key="8">
    <source>
        <dbReference type="RuleBase" id="RU004395"/>
    </source>
</evidence>
<dbReference type="InterPro" id="IPR020555">
    <property type="entry name" value="MECDP_synthase_CS"/>
</dbReference>
<feature type="chain" id="PRO_5002844019" description="2-C-methyl-D-erythritol 2,4-cyclodiphosphate synthase" evidence="9">
    <location>
        <begin position="25"/>
        <end position="225"/>
    </location>
</feature>
<dbReference type="GO" id="GO:0019288">
    <property type="term" value="P:isopentenyl diphosphate biosynthetic process, methylerythritol 4-phosphate pathway"/>
    <property type="evidence" value="ECO:0007669"/>
    <property type="project" value="UniProtKB-UniPathway"/>
</dbReference>
<evidence type="ECO:0000313" key="11">
    <source>
        <dbReference type="EMBL" id="ACI45947.1"/>
    </source>
</evidence>
<accession>B6DX86</accession>
<dbReference type="HAMAP" id="MF_00107">
    <property type="entry name" value="IspF"/>
    <property type="match status" value="1"/>
</dbReference>
<feature type="signal peptide" evidence="9">
    <location>
        <begin position="1"/>
        <end position="24"/>
    </location>
</feature>
<keyword evidence="9" id="KW-0732">Signal</keyword>
<dbReference type="Pfam" id="PF02542">
    <property type="entry name" value="YgbB"/>
    <property type="match status" value="1"/>
</dbReference>
<dbReference type="GO" id="GO:0008685">
    <property type="term" value="F:2-C-methyl-D-erythritol 2,4-cyclodiphosphate synthase activity"/>
    <property type="evidence" value="ECO:0007669"/>
    <property type="project" value="UniProtKB-EC"/>
</dbReference>
<dbReference type="CDD" id="cd00554">
    <property type="entry name" value="MECDP_synthase"/>
    <property type="match status" value="1"/>
</dbReference>
<dbReference type="InterPro" id="IPR003526">
    <property type="entry name" value="MECDP_synthase"/>
</dbReference>
<dbReference type="SUPFAM" id="SSF69765">
    <property type="entry name" value="IpsF-like"/>
    <property type="match status" value="1"/>
</dbReference>
<dbReference type="Gene3D" id="3.30.1330.50">
    <property type="entry name" value="2-C-methyl-D-erythritol 2,4-cyclodiphosphate synthase"/>
    <property type="match status" value="1"/>
</dbReference>
<feature type="domain" description="2-C-methyl-D-erythritol 2,4-cyclodiphosphate synthase" evidence="10">
    <location>
        <begin position="62"/>
        <end position="220"/>
    </location>
</feature>
<dbReference type="PANTHER" id="PTHR43181:SF1">
    <property type="entry name" value="2-C-METHYL-D-ERYTHRITOL 2,4-CYCLODIPHOSPHATE SYNTHASE, CHLOROPLASTIC"/>
    <property type="match status" value="1"/>
</dbReference>
<dbReference type="UniPathway" id="UPA00056">
    <property type="reaction ID" value="UER00095"/>
</dbReference>
<evidence type="ECO:0000256" key="2">
    <source>
        <dbReference type="ARBA" id="ARBA00001968"/>
    </source>
</evidence>
<dbReference type="InterPro" id="IPR036571">
    <property type="entry name" value="MECDP_synthase_sf"/>
</dbReference>
<proteinExistence type="evidence at transcript level"/>
<comment type="cofactor">
    <cofactor evidence="2">
        <name>a divalent metal cation</name>
        <dbReference type="ChEBI" id="CHEBI:60240"/>
    </cofactor>
</comment>
<dbReference type="AlphaFoldDB" id="B6DX86"/>
<keyword evidence="6 8" id="KW-0414">Isoprene biosynthesis</keyword>
<evidence type="ECO:0000256" key="5">
    <source>
        <dbReference type="ARBA" id="ARBA00022723"/>
    </source>
</evidence>
<dbReference type="EMBL" id="FJ175668">
    <property type="protein sequence ID" value="ACI45947.1"/>
    <property type="molecule type" value="mRNA"/>
</dbReference>
<evidence type="ECO:0000256" key="3">
    <source>
        <dbReference type="ARBA" id="ARBA00004709"/>
    </source>
</evidence>
<evidence type="ECO:0000256" key="9">
    <source>
        <dbReference type="SAM" id="SignalP"/>
    </source>
</evidence>
<evidence type="ECO:0000259" key="10">
    <source>
        <dbReference type="Pfam" id="PF02542"/>
    </source>
</evidence>
<evidence type="ECO:0000256" key="7">
    <source>
        <dbReference type="ARBA" id="ARBA00023239"/>
    </source>
</evidence>
<comment type="pathway">
    <text evidence="3">Isoprenoid biosynthesis; isopentenyl diphosphate biosynthesis via DXP pathway; isopentenyl diphosphate from 1-deoxy-D-xylulose 5-phosphate: step 4/6.</text>
</comment>
<protein>
    <recommendedName>
        <fullName evidence="4 8">2-C-methyl-D-erythritol 2,4-cyclodiphosphate synthase</fullName>
        <ecNumber evidence="4 8">4.6.1.12</ecNumber>
    </recommendedName>
</protein>
<dbReference type="NCBIfam" id="TIGR00151">
    <property type="entry name" value="ispF"/>
    <property type="match status" value="1"/>
</dbReference>
<organism evidence="11">
    <name type="scientific">Guillardia theta</name>
    <name type="common">Cryptophyte</name>
    <name type="synonym">Cryptomonas phi</name>
    <dbReference type="NCBI Taxonomy" id="55529"/>
    <lineage>
        <taxon>Eukaryota</taxon>
        <taxon>Cryptophyceae</taxon>
        <taxon>Pyrenomonadales</taxon>
        <taxon>Geminigeraceae</taxon>
        <taxon>Guillardia</taxon>
    </lineage>
</organism>
<evidence type="ECO:0000256" key="6">
    <source>
        <dbReference type="ARBA" id="ARBA00023229"/>
    </source>
</evidence>
<keyword evidence="5" id="KW-0479">Metal-binding</keyword>
<gene>
    <name evidence="11" type="primary">MCS</name>
</gene>
<evidence type="ECO:0000256" key="4">
    <source>
        <dbReference type="ARBA" id="ARBA00012579"/>
    </source>
</evidence>
<sequence>MSRRRMAKMMMAMMAMAMVATSEGFSLCPLPLSLGWKGGRTASSSRASASRSHGLRMAEPAFRIGHGFDIHRLAPLEVAGQGCVIGGVKVENFELGTEAHSDGDVLYHSVTDAILGALSLPDIGQLSPDTDPKWKGCDSEKFLAEAWKLMDERGYQVSNLDVTLILERPKVSPIKSRMEDNLSRVLKAELDVVNVKARTHEKVDSIGEGRAMACHAVILMEKKAK</sequence>
<comment type="catalytic activity">
    <reaction evidence="1 8">
        <text>4-CDP-2-C-methyl-D-erythritol 2-phosphate = 2-C-methyl-D-erythritol 2,4-cyclic diphosphate + CMP</text>
        <dbReference type="Rhea" id="RHEA:23864"/>
        <dbReference type="ChEBI" id="CHEBI:57919"/>
        <dbReference type="ChEBI" id="CHEBI:58483"/>
        <dbReference type="ChEBI" id="CHEBI:60377"/>
        <dbReference type="EC" id="4.6.1.12"/>
    </reaction>
</comment>
<dbReference type="EC" id="4.6.1.12" evidence="4 8"/>
<dbReference type="GO" id="GO:0046872">
    <property type="term" value="F:metal ion binding"/>
    <property type="evidence" value="ECO:0007669"/>
    <property type="project" value="UniProtKB-KW"/>
</dbReference>
<comment type="similarity">
    <text evidence="8">Belongs to the IspF family.</text>
</comment>
<dbReference type="PANTHER" id="PTHR43181">
    <property type="entry name" value="2-C-METHYL-D-ERYTHRITOL 2,4-CYCLODIPHOSPHATE SYNTHASE, CHLOROPLASTIC"/>
    <property type="match status" value="1"/>
</dbReference>
<keyword evidence="7 8" id="KW-0456">Lyase</keyword>
<evidence type="ECO:0000256" key="1">
    <source>
        <dbReference type="ARBA" id="ARBA00000200"/>
    </source>
</evidence>
<name>B6DX86_GUITH</name>
<dbReference type="FunFam" id="3.30.1330.50:FF:000003">
    <property type="entry name" value="2-C-methyl-D-erythritol 2,4-cyclodiphosphate synthase"/>
    <property type="match status" value="1"/>
</dbReference>
<dbReference type="PROSITE" id="PS01350">
    <property type="entry name" value="ISPF"/>
    <property type="match status" value="1"/>
</dbReference>
<reference evidence="11" key="1">
    <citation type="journal article" date="2008" name="Mol. Biol. Evol.">
        <title>Ancient recruitment by chromists of green algal genes encoding enzymes for carotenoid biosynthesis.</title>
        <authorList>
            <person name="Frommolt R."/>
            <person name="Werner S."/>
            <person name="Paulsen H."/>
            <person name="Goss R."/>
            <person name="Wilhelm C."/>
            <person name="Zauner S."/>
            <person name="Maier U.G."/>
            <person name="Grossman A.R."/>
            <person name="Bhattacharya D."/>
            <person name="Lohr M."/>
        </authorList>
    </citation>
    <scope>NUCLEOTIDE SEQUENCE</scope>
</reference>
<dbReference type="GO" id="GO:0016114">
    <property type="term" value="P:terpenoid biosynthetic process"/>
    <property type="evidence" value="ECO:0007669"/>
    <property type="project" value="InterPro"/>
</dbReference>